<dbReference type="Pfam" id="PF03572">
    <property type="entry name" value="Peptidase_S41"/>
    <property type="match status" value="1"/>
</dbReference>
<dbReference type="GO" id="GO:0030288">
    <property type="term" value="C:outer membrane-bounded periplasmic space"/>
    <property type="evidence" value="ECO:0007669"/>
    <property type="project" value="TreeGrafter"/>
</dbReference>
<evidence type="ECO:0000256" key="1">
    <source>
        <dbReference type="ARBA" id="ARBA00009179"/>
    </source>
</evidence>
<organism evidence="8 9">
    <name type="scientific">Tichowtungia aerotolerans</name>
    <dbReference type="NCBI Taxonomy" id="2697043"/>
    <lineage>
        <taxon>Bacteria</taxon>
        <taxon>Pseudomonadati</taxon>
        <taxon>Kiritimatiellota</taxon>
        <taxon>Tichowtungiia</taxon>
        <taxon>Tichowtungiales</taxon>
        <taxon>Tichowtungiaceae</taxon>
        <taxon>Tichowtungia</taxon>
    </lineage>
</organism>
<dbReference type="InterPro" id="IPR036034">
    <property type="entry name" value="PDZ_sf"/>
</dbReference>
<dbReference type="Proteomes" id="UP000464954">
    <property type="component" value="Chromosome"/>
</dbReference>
<dbReference type="Pfam" id="PF13180">
    <property type="entry name" value="PDZ_2"/>
    <property type="match status" value="1"/>
</dbReference>
<evidence type="ECO:0000313" key="9">
    <source>
        <dbReference type="Proteomes" id="UP000464954"/>
    </source>
</evidence>
<evidence type="ECO:0000256" key="3">
    <source>
        <dbReference type="ARBA" id="ARBA00022801"/>
    </source>
</evidence>
<dbReference type="Gene3D" id="2.30.42.10">
    <property type="match status" value="1"/>
</dbReference>
<evidence type="ECO:0000256" key="4">
    <source>
        <dbReference type="ARBA" id="ARBA00022825"/>
    </source>
</evidence>
<dbReference type="RefSeq" id="WP_160628678.1">
    <property type="nucleotide sequence ID" value="NZ_CP047593.1"/>
</dbReference>
<dbReference type="SMART" id="SM00228">
    <property type="entry name" value="PDZ"/>
    <property type="match status" value="1"/>
</dbReference>
<feature type="signal peptide" evidence="6">
    <location>
        <begin position="1"/>
        <end position="18"/>
    </location>
</feature>
<dbReference type="InterPro" id="IPR005151">
    <property type="entry name" value="Tail-specific_protease"/>
</dbReference>
<dbReference type="NCBIfam" id="TIGR00225">
    <property type="entry name" value="prc"/>
    <property type="match status" value="1"/>
</dbReference>
<comment type="similarity">
    <text evidence="1 5">Belongs to the peptidase S41A family.</text>
</comment>
<feature type="chain" id="PRO_5026962706" evidence="6">
    <location>
        <begin position="19"/>
        <end position="409"/>
    </location>
</feature>
<protein>
    <submittedName>
        <fullName evidence="8">PDZ domain-containing protein</fullName>
    </submittedName>
</protein>
<reference evidence="8 9" key="1">
    <citation type="submission" date="2020-01" db="EMBL/GenBank/DDBJ databases">
        <title>Ponticoccus aerotolerans gen. nov., sp. nov., an anaerobic bacterium and proposal of Ponticoccusceae fam. nov., Ponticoccusles ord. nov. and Ponticoccuse classis nov. in the phylum Kiritimatiellaeota.</title>
        <authorList>
            <person name="Zhou L.Y."/>
            <person name="Du Z.J."/>
        </authorList>
    </citation>
    <scope>NUCLEOTIDE SEQUENCE [LARGE SCALE GENOMIC DNA]</scope>
    <source>
        <strain evidence="8 9">S-5007</strain>
    </source>
</reference>
<dbReference type="PROSITE" id="PS50106">
    <property type="entry name" value="PDZ"/>
    <property type="match status" value="1"/>
</dbReference>
<dbReference type="SUPFAM" id="SSF50156">
    <property type="entry name" value="PDZ domain-like"/>
    <property type="match status" value="1"/>
</dbReference>
<dbReference type="PANTHER" id="PTHR32060">
    <property type="entry name" value="TAIL-SPECIFIC PROTEASE"/>
    <property type="match status" value="1"/>
</dbReference>
<dbReference type="InterPro" id="IPR004447">
    <property type="entry name" value="Peptidase_S41A"/>
</dbReference>
<evidence type="ECO:0000256" key="6">
    <source>
        <dbReference type="SAM" id="SignalP"/>
    </source>
</evidence>
<keyword evidence="2 5" id="KW-0645">Protease</keyword>
<dbReference type="InterPro" id="IPR001478">
    <property type="entry name" value="PDZ"/>
</dbReference>
<dbReference type="Gene3D" id="3.90.226.10">
    <property type="entry name" value="2-enoyl-CoA Hydratase, Chain A, domain 1"/>
    <property type="match status" value="1"/>
</dbReference>
<dbReference type="GO" id="GO:0006508">
    <property type="term" value="P:proteolysis"/>
    <property type="evidence" value="ECO:0007669"/>
    <property type="project" value="UniProtKB-KW"/>
</dbReference>
<sequence>MKLKIFFAVLISSLGLQAAEPLTNAYEAIALFTKVLEEVHRSYVDTEEAGYDTLIHHALSGMLQELDPYSVFLDEESYTDLKDDTSGSFGGIGIVISMKDGLLTVVSPMEDTPGFRAGILSGDIIIEINGKETRELSLSESVKLMRGEPGTEVKIKTLRPSNHKTDEITIVREEIDVASVKDAAMIEDWIGYIRITQFNEPTGLHLKEQLEKLSSEGMTGLVLDLRGNPGGLLSAAAEVTELFLPRGELIVFTKGRNSSQDGQRYESSGLTHYTAKDFPMVILVNGGSASAAEIVSGALQDHKRAMLVGEKTFGKGSVQSILPLEDGSAIKLTTAKYYTPSERVIHEHGIEPDYIVKMSPEDLFLLRTQKERKNEEDEFLPEEPEIRDVQLDAAIGALKGMIISQEWTK</sequence>
<dbReference type="KEGG" id="taer:GT409_08520"/>
<keyword evidence="9" id="KW-1185">Reference proteome</keyword>
<evidence type="ECO:0000259" key="7">
    <source>
        <dbReference type="PROSITE" id="PS50106"/>
    </source>
</evidence>
<dbReference type="CDD" id="cd07560">
    <property type="entry name" value="Peptidase_S41_CPP"/>
    <property type="match status" value="1"/>
</dbReference>
<keyword evidence="6" id="KW-0732">Signal</keyword>
<keyword evidence="4 5" id="KW-0720">Serine protease</keyword>
<dbReference type="InterPro" id="IPR029045">
    <property type="entry name" value="ClpP/crotonase-like_dom_sf"/>
</dbReference>
<dbReference type="FunFam" id="3.90.226.10:FF:000029">
    <property type="entry name" value="Peptidase, S41 family"/>
    <property type="match status" value="1"/>
</dbReference>
<dbReference type="PANTHER" id="PTHR32060:SF30">
    <property type="entry name" value="CARBOXY-TERMINAL PROCESSING PROTEASE CTPA"/>
    <property type="match status" value="1"/>
</dbReference>
<dbReference type="CDD" id="cd06782">
    <property type="entry name" value="cpPDZ_CPP-like"/>
    <property type="match status" value="1"/>
</dbReference>
<dbReference type="SUPFAM" id="SSF52096">
    <property type="entry name" value="ClpP/crotonase"/>
    <property type="match status" value="1"/>
</dbReference>
<evidence type="ECO:0000256" key="2">
    <source>
        <dbReference type="ARBA" id="ARBA00022670"/>
    </source>
</evidence>
<dbReference type="EMBL" id="CP047593">
    <property type="protein sequence ID" value="QHI69496.1"/>
    <property type="molecule type" value="Genomic_DNA"/>
</dbReference>
<dbReference type="GO" id="GO:0007165">
    <property type="term" value="P:signal transduction"/>
    <property type="evidence" value="ECO:0007669"/>
    <property type="project" value="TreeGrafter"/>
</dbReference>
<proteinExistence type="inferred from homology"/>
<dbReference type="AlphaFoldDB" id="A0A6P1MD26"/>
<dbReference type="GO" id="GO:0008236">
    <property type="term" value="F:serine-type peptidase activity"/>
    <property type="evidence" value="ECO:0007669"/>
    <property type="project" value="UniProtKB-KW"/>
</dbReference>
<dbReference type="GO" id="GO:0004175">
    <property type="term" value="F:endopeptidase activity"/>
    <property type="evidence" value="ECO:0007669"/>
    <property type="project" value="TreeGrafter"/>
</dbReference>
<evidence type="ECO:0000256" key="5">
    <source>
        <dbReference type="RuleBase" id="RU004404"/>
    </source>
</evidence>
<dbReference type="FunFam" id="2.30.42.10:FF:000063">
    <property type="entry name" value="Peptidase, S41 family"/>
    <property type="match status" value="1"/>
</dbReference>
<keyword evidence="3 5" id="KW-0378">Hydrolase</keyword>
<name>A0A6P1MD26_9BACT</name>
<gene>
    <name evidence="8" type="ORF">GT409_08520</name>
</gene>
<feature type="domain" description="PDZ" evidence="7">
    <location>
        <begin position="78"/>
        <end position="146"/>
    </location>
</feature>
<dbReference type="SMART" id="SM00245">
    <property type="entry name" value="TSPc"/>
    <property type="match status" value="1"/>
</dbReference>
<evidence type="ECO:0000313" key="8">
    <source>
        <dbReference type="EMBL" id="QHI69496.1"/>
    </source>
</evidence>
<dbReference type="Gene3D" id="3.30.750.44">
    <property type="match status" value="1"/>
</dbReference>
<accession>A0A6P1MD26</accession>